<name>A0A2G9Q8H6_AQUCT</name>
<feature type="region of interest" description="Disordered" evidence="1">
    <location>
        <begin position="142"/>
        <end position="161"/>
    </location>
</feature>
<dbReference type="AlphaFoldDB" id="A0A2G9Q8H6"/>
<evidence type="ECO:0000313" key="3">
    <source>
        <dbReference type="Proteomes" id="UP000228934"/>
    </source>
</evidence>
<sequence length="161" mass="18599">MCATFRDFIICHVTNFNSPLRMLIYKTNRFWLVLASKHVCLYFGLLSDRLVYTRSENLTTDICPRKILKPAIQHLSAENPTTIVRWSIQMVGFSANSLSSHNSHRKIQSCVRGFSDSSSLTLYIHDFLHKSALQMLKPAAEKKNNKQMYKKNQVSDKCQKL</sequence>
<accession>A0A2G9Q8H6</accession>
<reference evidence="3" key="1">
    <citation type="journal article" date="2017" name="Nat. Commun.">
        <title>The North American bullfrog draft genome provides insight into hormonal regulation of long noncoding RNA.</title>
        <authorList>
            <person name="Hammond S.A."/>
            <person name="Warren R.L."/>
            <person name="Vandervalk B.P."/>
            <person name="Kucuk E."/>
            <person name="Khan H."/>
            <person name="Gibb E.A."/>
            <person name="Pandoh P."/>
            <person name="Kirk H."/>
            <person name="Zhao Y."/>
            <person name="Jones M."/>
            <person name="Mungall A.J."/>
            <person name="Coope R."/>
            <person name="Pleasance S."/>
            <person name="Moore R.A."/>
            <person name="Holt R.A."/>
            <person name="Round J.M."/>
            <person name="Ohora S."/>
            <person name="Walle B.V."/>
            <person name="Veldhoen N."/>
            <person name="Helbing C.C."/>
            <person name="Birol I."/>
        </authorList>
    </citation>
    <scope>NUCLEOTIDE SEQUENCE [LARGE SCALE GENOMIC DNA]</scope>
</reference>
<evidence type="ECO:0000256" key="1">
    <source>
        <dbReference type="SAM" id="MobiDB-lite"/>
    </source>
</evidence>
<keyword evidence="3" id="KW-1185">Reference proteome</keyword>
<organism evidence="2 3">
    <name type="scientific">Aquarana catesbeiana</name>
    <name type="common">American bullfrog</name>
    <name type="synonym">Rana catesbeiana</name>
    <dbReference type="NCBI Taxonomy" id="8400"/>
    <lineage>
        <taxon>Eukaryota</taxon>
        <taxon>Metazoa</taxon>
        <taxon>Chordata</taxon>
        <taxon>Craniata</taxon>
        <taxon>Vertebrata</taxon>
        <taxon>Euteleostomi</taxon>
        <taxon>Amphibia</taxon>
        <taxon>Batrachia</taxon>
        <taxon>Anura</taxon>
        <taxon>Neobatrachia</taxon>
        <taxon>Ranoidea</taxon>
        <taxon>Ranidae</taxon>
        <taxon>Aquarana</taxon>
    </lineage>
</organism>
<proteinExistence type="predicted"/>
<dbReference type="Proteomes" id="UP000228934">
    <property type="component" value="Unassembled WGS sequence"/>
</dbReference>
<evidence type="ECO:0000313" key="2">
    <source>
        <dbReference type="EMBL" id="PIO11835.1"/>
    </source>
</evidence>
<dbReference type="EMBL" id="KZ060769">
    <property type="protein sequence ID" value="PIO11835.1"/>
    <property type="molecule type" value="Genomic_DNA"/>
</dbReference>
<gene>
    <name evidence="2" type="ORF">AB205_0116090</name>
</gene>
<protein>
    <submittedName>
        <fullName evidence="2">Uncharacterized protein</fullName>
    </submittedName>
</protein>